<reference evidence="2 3" key="1">
    <citation type="journal article" date="2009" name="PLoS Genet.">
        <title>The genome of Nectria haematococca: contribution of supernumerary chromosomes to gene expansion.</title>
        <authorList>
            <person name="Coleman J.J."/>
            <person name="Rounsley S.D."/>
            <person name="Rodriguez-Carres M."/>
            <person name="Kuo A."/>
            <person name="Wasmann C.C."/>
            <person name="Grimwood J."/>
            <person name="Schmutz J."/>
            <person name="Taga M."/>
            <person name="White G.J."/>
            <person name="Zhou S."/>
            <person name="Schwartz D.C."/>
            <person name="Freitag M."/>
            <person name="Ma L.J."/>
            <person name="Danchin E.G."/>
            <person name="Henrissat B."/>
            <person name="Coutinho P.M."/>
            <person name="Nelson D.R."/>
            <person name="Straney D."/>
            <person name="Napoli C.A."/>
            <person name="Barker B.M."/>
            <person name="Gribskov M."/>
            <person name="Rep M."/>
            <person name="Kroken S."/>
            <person name="Molnar I."/>
            <person name="Rensing C."/>
            <person name="Kennell J.C."/>
            <person name="Zamora J."/>
            <person name="Farman M.L."/>
            <person name="Selker E.U."/>
            <person name="Salamov A."/>
            <person name="Shapiro H."/>
            <person name="Pangilinan J."/>
            <person name="Lindquist E."/>
            <person name="Lamers C."/>
            <person name="Grigoriev I.V."/>
            <person name="Geiser D.M."/>
            <person name="Covert S.F."/>
            <person name="Temporini E."/>
            <person name="Vanetten H.D."/>
        </authorList>
    </citation>
    <scope>NUCLEOTIDE SEQUENCE [LARGE SCALE GENOMIC DNA]</scope>
    <source>
        <strain evidence="3">ATCC MYA-4622 / CBS 123669 / FGSC 9596 / NRRL 45880 / 77-13-4</strain>
    </source>
</reference>
<evidence type="ECO:0000256" key="1">
    <source>
        <dbReference type="SAM" id="MobiDB-lite"/>
    </source>
</evidence>
<organism evidence="2 3">
    <name type="scientific">Fusarium vanettenii (strain ATCC MYA-4622 / CBS 123669 / FGSC 9596 / NRRL 45880 / 77-13-4)</name>
    <name type="common">Fusarium solani subsp. pisi</name>
    <dbReference type="NCBI Taxonomy" id="660122"/>
    <lineage>
        <taxon>Eukaryota</taxon>
        <taxon>Fungi</taxon>
        <taxon>Dikarya</taxon>
        <taxon>Ascomycota</taxon>
        <taxon>Pezizomycotina</taxon>
        <taxon>Sordariomycetes</taxon>
        <taxon>Hypocreomycetidae</taxon>
        <taxon>Hypocreales</taxon>
        <taxon>Nectriaceae</taxon>
        <taxon>Fusarium</taxon>
        <taxon>Fusarium solani species complex</taxon>
        <taxon>Fusarium vanettenii</taxon>
    </lineage>
</organism>
<protein>
    <submittedName>
        <fullName evidence="2">Uncharacterized protein</fullName>
    </submittedName>
</protein>
<dbReference type="EMBL" id="GG698961">
    <property type="protein sequence ID" value="EEU34593.1"/>
    <property type="molecule type" value="Genomic_DNA"/>
</dbReference>
<dbReference type="RefSeq" id="XP_003040306.1">
    <property type="nucleotide sequence ID" value="XM_003040260.1"/>
</dbReference>
<name>C7ZN21_FUSV7</name>
<dbReference type="KEGG" id="nhe:NECHADRAFT_88978"/>
<dbReference type="HOGENOM" id="CLU_1540469_0_0_1"/>
<dbReference type="AlphaFoldDB" id="C7ZN21"/>
<keyword evidence="3" id="KW-1185">Reference proteome</keyword>
<dbReference type="GeneID" id="9678720"/>
<accession>C7ZN21</accession>
<dbReference type="InParanoid" id="C7ZN21"/>
<evidence type="ECO:0000313" key="3">
    <source>
        <dbReference type="Proteomes" id="UP000005206"/>
    </source>
</evidence>
<sequence>MGPQSDPDVEMEPMKGAQPGRHSKRRRAPSPSLHDVVTSPVIDVNAPLSLPSDSDRCAQQPCNPTPVFQFQQLPHAPPPLNSIRLAIQLQPDNTPLPVELLVTYDEDSARLPHIQLYSDEATPHANSLKRTHNSDNAIIERLSKRQCHGSLYSSTHKNMSLGQRVHHVGYQTLI</sequence>
<dbReference type="VEuPathDB" id="FungiDB:NECHADRAFT_88978"/>
<feature type="region of interest" description="Disordered" evidence="1">
    <location>
        <begin position="1"/>
        <end position="39"/>
    </location>
</feature>
<proteinExistence type="predicted"/>
<dbReference type="Proteomes" id="UP000005206">
    <property type="component" value="Unassembled WGS sequence"/>
</dbReference>
<gene>
    <name evidence="2" type="ORF">NECHADRAFT_88978</name>
</gene>
<evidence type="ECO:0000313" key="2">
    <source>
        <dbReference type="EMBL" id="EEU34593.1"/>
    </source>
</evidence>